<evidence type="ECO:0000313" key="4">
    <source>
        <dbReference type="Proteomes" id="UP000460298"/>
    </source>
</evidence>
<comment type="similarity">
    <text evidence="1">Belongs to the UPF0162 family.</text>
</comment>
<dbReference type="Proteomes" id="UP000460298">
    <property type="component" value="Unassembled WGS sequence"/>
</dbReference>
<dbReference type="EMBL" id="WBUI01000037">
    <property type="protein sequence ID" value="KAB2929087.1"/>
    <property type="molecule type" value="Genomic_DNA"/>
</dbReference>
<feature type="domain" description="Protein SirB1 N-terminal" evidence="2">
    <location>
        <begin position="113"/>
        <end position="261"/>
    </location>
</feature>
<dbReference type="AlphaFoldDB" id="A0A833GYX4"/>
<evidence type="ECO:0000313" key="3">
    <source>
        <dbReference type="EMBL" id="KAB2929087.1"/>
    </source>
</evidence>
<accession>A0A833GYX4</accession>
<dbReference type="InterPro" id="IPR032698">
    <property type="entry name" value="SirB1_N"/>
</dbReference>
<dbReference type="Pfam" id="PF13369">
    <property type="entry name" value="Transglut_core2"/>
    <property type="match status" value="1"/>
</dbReference>
<organism evidence="3 4">
    <name type="scientific">Leptonema illini</name>
    <dbReference type="NCBI Taxonomy" id="183"/>
    <lineage>
        <taxon>Bacteria</taxon>
        <taxon>Pseudomonadati</taxon>
        <taxon>Spirochaetota</taxon>
        <taxon>Spirochaetia</taxon>
        <taxon>Leptospirales</taxon>
        <taxon>Leptospiraceae</taxon>
        <taxon>Leptonema</taxon>
    </lineage>
</organism>
<comment type="caution">
    <text evidence="3">The sequence shown here is derived from an EMBL/GenBank/DDBJ whole genome shotgun (WGS) entry which is preliminary data.</text>
</comment>
<name>A0A833GYX4_9LEPT</name>
<proteinExistence type="inferred from homology"/>
<evidence type="ECO:0000256" key="1">
    <source>
        <dbReference type="ARBA" id="ARBA00007100"/>
    </source>
</evidence>
<reference evidence="3 4" key="1">
    <citation type="submission" date="2019-10" db="EMBL/GenBank/DDBJ databases">
        <title>Extracellular Electron Transfer in a Candidatus Methanoperedens spp. Enrichment Culture.</title>
        <authorList>
            <person name="Berger S."/>
            <person name="Rangel Shaw D."/>
            <person name="Berben T."/>
            <person name="In 'T Zandt M."/>
            <person name="Frank J."/>
            <person name="Reimann J."/>
            <person name="Jetten M.S.M."/>
            <person name="Welte C.U."/>
        </authorList>
    </citation>
    <scope>NUCLEOTIDE SEQUENCE [LARGE SCALE GENOMIC DNA]</scope>
    <source>
        <strain evidence="3">SB12</strain>
    </source>
</reference>
<sequence>MKGEGVDSKEIGYLLDFYNEVEDDSIRSQIMDRLLDSIPFGHHPQPLIETIEDPHRRCQLRLHSMEDLNEQKRIHDLKTFVATESLRNDIEAAVFVISRLSDSQTITPEGFAHDLDRLAEPLTERLHRVARGRPEEKLDTLIDYLFFEKGYRGNTENYYDPENSYLTSVLKTGLGIPVSLSILTLLVGRRAGLSIEGINLPGHFIVRFVDGSYSTYFDPFNEGSLLTEEDCVRFMLRQGITPAPDYFVPADALTIMKRMYRNLMNHYSSCGDTKKEETLNRHFAILQNHSLSR</sequence>
<evidence type="ECO:0000259" key="2">
    <source>
        <dbReference type="Pfam" id="PF13369"/>
    </source>
</evidence>
<protein>
    <recommendedName>
        <fullName evidence="2">Protein SirB1 N-terminal domain-containing protein</fullName>
    </recommendedName>
</protein>
<gene>
    <name evidence="3" type="ORF">F9K24_20865</name>
</gene>
<dbReference type="PANTHER" id="PTHR31350">
    <property type="entry name" value="SI:DKEY-261L7.2"/>
    <property type="match status" value="1"/>
</dbReference>
<dbReference type="PANTHER" id="PTHR31350:SF21">
    <property type="entry name" value="F-BOX ONLY PROTEIN 21"/>
    <property type="match status" value="1"/>
</dbReference>